<sequence>MLDLLEHDPRPTFLLDGIKSFNSCDISTSLAYWNQALASVNGGQVLRSIKSENVTVITEERRPLRSEFQTWIVTEGETAKSCTCFGYRWTKFLLTSQWIVVYGAPTETLELKVKAKSNNAILTNSILQSSIATFNWTGRLSGARMSLHSLRLRSIANIVMQDLQLAVVFYSSDLTMVYNKSYVKFLRNLHPCIGLSARVALGTLWSKYYKPIIVRNLNSKTVEQTDLAIHLAREDIKEEMYINLKFIPILDADGAAVGHYVPLTETISTKEVISRRQSQTLLQLSEEAPRARDINLYWALATEVFSRNNKDMLFILLYSVKYGLNNLNFSATRMLGEHQQCMLQGSKDYSFTPYFRQAIAAREPITVSFNKDLAAAKLLSVICLLNPTSLKDNILGFMVVGLNPCRPYNSNYSHFISIVSCMLLTLLTSILLHKDNIRRRESAIANVEKEVQQSVHKIFILGLNSVYSYRNKAWYSILGTNDRSLELDVAWDILVDDEYIPIGKAKFQALIDTKQHQSFEARLKRTSIQSLGDSQPHEQPVQQKLGEQVQAAHALNAQESKRQLESFIDTTSHEMRNPLSAIVQCADSIISTHKALGSVTNHHRINQSISESTIDAAEIIVQCSKHMKTIVDDVLTMSKLDSGLFVMTPVDVQLESVARDAVKMFESEARAAGVVLELRFEDSCKKLNVKTVSLDPTRVLQILINLLTNAIKFTRLEEKRHITVILGIAHERPLQHAQDHVEFIRTSEATEALSLQTDWDKGGNVYVIFAVQDTGRGLSDPERDLLFARFSQASPRTHIDYGGSGLGLFISRRLTEMHGGAIGFASKAGVGSTFAFYVRSRDATVSQQQEECSNDAVDLSIRTQESFLSSQSRNDGDQSPAQLVNTEVAASDLYVLIVEDNIVNQRVLAKQLRNVGINVAVANHGGEALDHLRTTTYCITDEPRADRLSLILMDWEMPVMDGLTCVRRIRELQQQGVVHGHVPVIAVTANVRSEQVEIAMKAGMDNVISKPFRIPELLACIQKTLRAML</sequence>
<dbReference type="SUPFAM" id="SSF47384">
    <property type="entry name" value="Homodimeric domain of signal transducing histidine kinase"/>
    <property type="match status" value="1"/>
</dbReference>
<dbReference type="InterPro" id="IPR001789">
    <property type="entry name" value="Sig_transdc_resp-reg_receiver"/>
</dbReference>
<evidence type="ECO:0000256" key="2">
    <source>
        <dbReference type="PROSITE-ProRule" id="PRU00169"/>
    </source>
</evidence>
<dbReference type="InterPro" id="IPR011006">
    <property type="entry name" value="CheY-like_superfamily"/>
</dbReference>
<evidence type="ECO:0000256" key="1">
    <source>
        <dbReference type="ARBA" id="ARBA00022553"/>
    </source>
</evidence>
<dbReference type="GO" id="GO:0000155">
    <property type="term" value="F:phosphorelay sensor kinase activity"/>
    <property type="evidence" value="ECO:0007669"/>
    <property type="project" value="InterPro"/>
</dbReference>
<dbReference type="PANTHER" id="PTHR43719">
    <property type="entry name" value="TWO-COMPONENT HISTIDINE KINASE"/>
    <property type="match status" value="1"/>
</dbReference>
<feature type="modified residue" description="4-aspartylphosphate" evidence="2">
    <location>
        <position position="954"/>
    </location>
</feature>
<dbReference type="Pfam" id="PF00512">
    <property type="entry name" value="HisKA"/>
    <property type="match status" value="1"/>
</dbReference>
<reference evidence="5" key="1">
    <citation type="journal article" date="2020" name="Stud. Mycol.">
        <title>101 Dothideomycetes genomes: a test case for predicting lifestyles and emergence of pathogens.</title>
        <authorList>
            <person name="Haridas S."/>
            <person name="Albert R."/>
            <person name="Binder M."/>
            <person name="Bloem J."/>
            <person name="Labutti K."/>
            <person name="Salamov A."/>
            <person name="Andreopoulos B."/>
            <person name="Baker S."/>
            <person name="Barry K."/>
            <person name="Bills G."/>
            <person name="Bluhm B."/>
            <person name="Cannon C."/>
            <person name="Castanera R."/>
            <person name="Culley D."/>
            <person name="Daum C."/>
            <person name="Ezra D."/>
            <person name="Gonzalez J."/>
            <person name="Henrissat B."/>
            <person name="Kuo A."/>
            <person name="Liang C."/>
            <person name="Lipzen A."/>
            <person name="Lutzoni F."/>
            <person name="Magnuson J."/>
            <person name="Mondo S."/>
            <person name="Nolan M."/>
            <person name="Ohm R."/>
            <person name="Pangilinan J."/>
            <person name="Park H.-J."/>
            <person name="Ramirez L."/>
            <person name="Alfaro M."/>
            <person name="Sun H."/>
            <person name="Tritt A."/>
            <person name="Yoshinaga Y."/>
            <person name="Zwiers L.-H."/>
            <person name="Turgeon B."/>
            <person name="Goodwin S."/>
            <person name="Spatafora J."/>
            <person name="Crous P."/>
            <person name="Grigoriev I."/>
        </authorList>
    </citation>
    <scope>NUCLEOTIDE SEQUENCE</scope>
    <source>
        <strain evidence="5">CBS 119687</strain>
    </source>
</reference>
<dbReference type="InterPro" id="IPR003661">
    <property type="entry name" value="HisK_dim/P_dom"/>
</dbReference>
<feature type="domain" description="Response regulatory" evidence="4">
    <location>
        <begin position="894"/>
        <end position="1025"/>
    </location>
</feature>
<evidence type="ECO:0000259" key="4">
    <source>
        <dbReference type="PROSITE" id="PS50110"/>
    </source>
</evidence>
<evidence type="ECO:0000313" key="5">
    <source>
        <dbReference type="EMBL" id="KAF2129176.1"/>
    </source>
</evidence>
<keyword evidence="1 2" id="KW-0597">Phosphoprotein</keyword>
<dbReference type="InterPro" id="IPR050956">
    <property type="entry name" value="2C_system_His_kinase"/>
</dbReference>
<organism evidence="5 6">
    <name type="scientific">Dothidotthia symphoricarpi CBS 119687</name>
    <dbReference type="NCBI Taxonomy" id="1392245"/>
    <lineage>
        <taxon>Eukaryota</taxon>
        <taxon>Fungi</taxon>
        <taxon>Dikarya</taxon>
        <taxon>Ascomycota</taxon>
        <taxon>Pezizomycotina</taxon>
        <taxon>Dothideomycetes</taxon>
        <taxon>Pleosporomycetidae</taxon>
        <taxon>Pleosporales</taxon>
        <taxon>Dothidotthiaceae</taxon>
        <taxon>Dothidotthia</taxon>
    </lineage>
</organism>
<dbReference type="InterPro" id="IPR004358">
    <property type="entry name" value="Sig_transdc_His_kin-like_C"/>
</dbReference>
<dbReference type="PROSITE" id="PS50109">
    <property type="entry name" value="HIS_KIN"/>
    <property type="match status" value="1"/>
</dbReference>
<dbReference type="Gene3D" id="3.30.565.10">
    <property type="entry name" value="Histidine kinase-like ATPase, C-terminal domain"/>
    <property type="match status" value="1"/>
</dbReference>
<dbReference type="Proteomes" id="UP000799771">
    <property type="component" value="Unassembled WGS sequence"/>
</dbReference>
<dbReference type="AlphaFoldDB" id="A0A6A6AC63"/>
<dbReference type="SMART" id="SM00387">
    <property type="entry name" value="HATPase_c"/>
    <property type="match status" value="1"/>
</dbReference>
<dbReference type="SUPFAM" id="SSF55874">
    <property type="entry name" value="ATPase domain of HSP90 chaperone/DNA topoisomerase II/histidine kinase"/>
    <property type="match status" value="1"/>
</dbReference>
<dbReference type="SMART" id="SM00448">
    <property type="entry name" value="REC"/>
    <property type="match status" value="1"/>
</dbReference>
<gene>
    <name evidence="5" type="ORF">P153DRAFT_376440</name>
</gene>
<evidence type="ECO:0000313" key="6">
    <source>
        <dbReference type="Proteomes" id="UP000799771"/>
    </source>
</evidence>
<dbReference type="EMBL" id="ML977507">
    <property type="protein sequence ID" value="KAF2129176.1"/>
    <property type="molecule type" value="Genomic_DNA"/>
</dbReference>
<dbReference type="CDD" id="cd17546">
    <property type="entry name" value="REC_hyHK_CKI1_RcsC-like"/>
    <property type="match status" value="1"/>
</dbReference>
<dbReference type="InterPro" id="IPR058846">
    <property type="entry name" value="PAS-like"/>
</dbReference>
<dbReference type="Gene3D" id="3.40.50.2300">
    <property type="match status" value="1"/>
</dbReference>
<dbReference type="GeneID" id="54410091"/>
<keyword evidence="6" id="KW-1185">Reference proteome</keyword>
<proteinExistence type="predicted"/>
<dbReference type="PANTHER" id="PTHR43719:SF30">
    <property type="entry name" value="TWO-COMPONENT SYSTEM RESPONSE REGULATOR"/>
    <property type="match status" value="1"/>
</dbReference>
<dbReference type="RefSeq" id="XP_033523565.1">
    <property type="nucleotide sequence ID" value="XM_033669659.1"/>
</dbReference>
<dbReference type="InterPro" id="IPR003594">
    <property type="entry name" value="HATPase_dom"/>
</dbReference>
<dbReference type="Gene3D" id="1.10.287.130">
    <property type="match status" value="1"/>
</dbReference>
<dbReference type="Pfam" id="PF02518">
    <property type="entry name" value="HATPase_c"/>
    <property type="match status" value="1"/>
</dbReference>
<name>A0A6A6AC63_9PLEO</name>
<dbReference type="Pfam" id="PF26131">
    <property type="entry name" value="PAS-like"/>
    <property type="match status" value="1"/>
</dbReference>
<dbReference type="SUPFAM" id="SSF52172">
    <property type="entry name" value="CheY-like"/>
    <property type="match status" value="1"/>
</dbReference>
<dbReference type="InterPro" id="IPR036097">
    <property type="entry name" value="HisK_dim/P_sf"/>
</dbReference>
<dbReference type="CDD" id="cd00082">
    <property type="entry name" value="HisKA"/>
    <property type="match status" value="1"/>
</dbReference>
<protein>
    <submittedName>
        <fullName evidence="5">Uncharacterized protein</fullName>
    </submittedName>
</protein>
<dbReference type="PROSITE" id="PS50110">
    <property type="entry name" value="RESPONSE_REGULATORY"/>
    <property type="match status" value="1"/>
</dbReference>
<dbReference type="Pfam" id="PF00072">
    <property type="entry name" value="Response_reg"/>
    <property type="match status" value="1"/>
</dbReference>
<dbReference type="PRINTS" id="PR00344">
    <property type="entry name" value="BCTRLSENSOR"/>
</dbReference>
<accession>A0A6A6AC63</accession>
<dbReference type="OrthoDB" id="60033at2759"/>
<dbReference type="SMART" id="SM00388">
    <property type="entry name" value="HisKA"/>
    <property type="match status" value="1"/>
</dbReference>
<dbReference type="InterPro" id="IPR036890">
    <property type="entry name" value="HATPase_C_sf"/>
</dbReference>
<evidence type="ECO:0000259" key="3">
    <source>
        <dbReference type="PROSITE" id="PS50109"/>
    </source>
</evidence>
<feature type="domain" description="Histidine kinase" evidence="3">
    <location>
        <begin position="570"/>
        <end position="842"/>
    </location>
</feature>
<dbReference type="InterPro" id="IPR005467">
    <property type="entry name" value="His_kinase_dom"/>
</dbReference>